<dbReference type="EMBL" id="JBHSZV010000037">
    <property type="protein sequence ID" value="MFC7063027.1"/>
    <property type="molecule type" value="Genomic_DNA"/>
</dbReference>
<dbReference type="InterPro" id="IPR037522">
    <property type="entry name" value="HD_GYP_dom"/>
</dbReference>
<accession>A0ABW2EL47</accession>
<protein>
    <submittedName>
        <fullName evidence="3">HD-GYP domain-containing protein</fullName>
        <ecNumber evidence="3">3.1.4.-</ecNumber>
    </submittedName>
</protein>
<dbReference type="CDD" id="cd00077">
    <property type="entry name" value="HDc"/>
    <property type="match status" value="1"/>
</dbReference>
<evidence type="ECO:0000313" key="3">
    <source>
        <dbReference type="EMBL" id="MFC7063027.1"/>
    </source>
</evidence>
<dbReference type="Gene3D" id="1.10.3210.10">
    <property type="entry name" value="Hypothetical protein af1432"/>
    <property type="match status" value="1"/>
</dbReference>
<gene>
    <name evidence="3" type="ORF">ACFQIC_14450</name>
</gene>
<dbReference type="PANTHER" id="PTHR43155">
    <property type="entry name" value="CYCLIC DI-GMP PHOSPHODIESTERASE PA4108-RELATED"/>
    <property type="match status" value="1"/>
</dbReference>
<feature type="region of interest" description="Disordered" evidence="1">
    <location>
        <begin position="57"/>
        <end position="81"/>
    </location>
</feature>
<reference evidence="4" key="1">
    <citation type="journal article" date="2019" name="Int. J. Syst. Evol. Microbiol.">
        <title>The Global Catalogue of Microorganisms (GCM) 10K type strain sequencing project: providing services to taxonomists for standard genome sequencing and annotation.</title>
        <authorList>
            <consortium name="The Broad Institute Genomics Platform"/>
            <consortium name="The Broad Institute Genome Sequencing Center for Infectious Disease"/>
            <person name="Wu L."/>
            <person name="Ma J."/>
        </authorList>
    </citation>
    <scope>NUCLEOTIDE SEQUENCE [LARGE SCALE GENOMIC DNA]</scope>
    <source>
        <strain evidence="4">CGMCC 4.1621</strain>
    </source>
</reference>
<name>A0ABW2EL47_9BACI</name>
<keyword evidence="4" id="KW-1185">Reference proteome</keyword>
<dbReference type="Proteomes" id="UP001596410">
    <property type="component" value="Unassembled WGS sequence"/>
</dbReference>
<comment type="caution">
    <text evidence="3">The sequence shown here is derived from an EMBL/GenBank/DDBJ whole genome shotgun (WGS) entry which is preliminary data.</text>
</comment>
<dbReference type="SUPFAM" id="SSF109604">
    <property type="entry name" value="HD-domain/PDEase-like"/>
    <property type="match status" value="1"/>
</dbReference>
<dbReference type="PROSITE" id="PS51832">
    <property type="entry name" value="HD_GYP"/>
    <property type="match status" value="1"/>
</dbReference>
<dbReference type="RefSeq" id="WP_204711558.1">
    <property type="nucleotide sequence ID" value="NZ_JBHSZV010000037.1"/>
</dbReference>
<evidence type="ECO:0000313" key="4">
    <source>
        <dbReference type="Proteomes" id="UP001596410"/>
    </source>
</evidence>
<dbReference type="Pfam" id="PF13487">
    <property type="entry name" value="HD_5"/>
    <property type="match status" value="1"/>
</dbReference>
<dbReference type="InterPro" id="IPR003607">
    <property type="entry name" value="HD/PDEase_dom"/>
</dbReference>
<sequence length="366" mass="42035">MEVHPSQLEPGCIIVKEIMGKTNQPIIPKNTVLHPLHISVLHKFMIESVEVGPKLSNGSPFLPQERTTSEPSESYPKKASPEKDIPFRDYYLEVVKNYQQWFERWQGGSPLDMHEIRKFMVPLIEKAVKSNREVFTLHHFSSDDHYQEHHSVAMGLISAFLASKLGYSRGEWIQAGLAGLLSDCGMARIDANTVNQKGSLSKKEYEEVKKHATYSYRLVENVSSLGNYAKLGILQHHERLDGSGYPLGLRQNKIHRFSQIIAVSDMYHAMTSERIYRRKQSPFKVIEEILQEQFGRYDHEVIQVFVKQMANYSTGTKVRLTTNQMAEIIFIEPGSPTKPMVRLQETEEIIHLKDQTNIHIEEIFDG</sequence>
<feature type="domain" description="HD-GYP" evidence="2">
    <location>
        <begin position="125"/>
        <end position="321"/>
    </location>
</feature>
<evidence type="ECO:0000256" key="1">
    <source>
        <dbReference type="SAM" id="MobiDB-lite"/>
    </source>
</evidence>
<evidence type="ECO:0000259" key="2">
    <source>
        <dbReference type="PROSITE" id="PS51832"/>
    </source>
</evidence>
<dbReference type="EC" id="3.1.4.-" evidence="3"/>
<keyword evidence="3" id="KW-0378">Hydrolase</keyword>
<organism evidence="3 4">
    <name type="scientific">Halobacillus seohaensis</name>
    <dbReference type="NCBI Taxonomy" id="447421"/>
    <lineage>
        <taxon>Bacteria</taxon>
        <taxon>Bacillati</taxon>
        <taxon>Bacillota</taxon>
        <taxon>Bacilli</taxon>
        <taxon>Bacillales</taxon>
        <taxon>Bacillaceae</taxon>
        <taxon>Halobacillus</taxon>
    </lineage>
</organism>
<dbReference type="GO" id="GO:0016787">
    <property type="term" value="F:hydrolase activity"/>
    <property type="evidence" value="ECO:0007669"/>
    <property type="project" value="UniProtKB-KW"/>
</dbReference>
<dbReference type="PANTHER" id="PTHR43155:SF2">
    <property type="entry name" value="CYCLIC DI-GMP PHOSPHODIESTERASE PA4108"/>
    <property type="match status" value="1"/>
</dbReference>
<proteinExistence type="predicted"/>